<dbReference type="EMBL" id="LWLT01000007">
    <property type="status" value="NOT_ANNOTATED_CDS"/>
    <property type="molecule type" value="Genomic_DNA"/>
</dbReference>
<dbReference type="InterPro" id="IPR043504">
    <property type="entry name" value="Peptidase_S1_PA_chymotrypsin"/>
</dbReference>
<keyword evidence="7" id="KW-0732">Signal</keyword>
<name>A0A452G1V4_CAPHI</name>
<dbReference type="InterPro" id="IPR001314">
    <property type="entry name" value="Peptidase_S1A"/>
</dbReference>
<dbReference type="PROSITE" id="PS00135">
    <property type="entry name" value="TRYPSIN_SER"/>
    <property type="match status" value="1"/>
</dbReference>
<evidence type="ECO:0000256" key="2">
    <source>
        <dbReference type="ARBA" id="ARBA00023157"/>
    </source>
</evidence>
<dbReference type="PRINTS" id="PR00722">
    <property type="entry name" value="CHYMOTRYPSIN"/>
</dbReference>
<dbReference type="Ensembl" id="ENSCHIT00000038285.1">
    <property type="protein sequence ID" value="ENSCHIP00000030413.1"/>
    <property type="gene ID" value="ENSCHIG00000025187.1"/>
</dbReference>
<evidence type="ECO:0000256" key="1">
    <source>
        <dbReference type="ARBA" id="ARBA00011881"/>
    </source>
</evidence>
<feature type="signal peptide" evidence="7">
    <location>
        <begin position="1"/>
        <end position="32"/>
    </location>
</feature>
<dbReference type="EC" id="3.4.21.59" evidence="5"/>
<comment type="catalytic activity">
    <reaction evidence="3">
        <text>Preferential cleavage: Arg-|-Xaa, Lys-|-Xaa, but with more restricted specificity than trypsin.</text>
        <dbReference type="EC" id="3.4.21.59"/>
    </reaction>
</comment>
<dbReference type="SMART" id="SM00020">
    <property type="entry name" value="Tryp_SPc"/>
    <property type="match status" value="1"/>
</dbReference>
<evidence type="ECO:0000256" key="4">
    <source>
        <dbReference type="ARBA" id="ARBA00054350"/>
    </source>
</evidence>
<feature type="region of interest" description="Disordered" evidence="6">
    <location>
        <begin position="330"/>
        <end position="351"/>
    </location>
</feature>
<dbReference type="PROSITE" id="PS50240">
    <property type="entry name" value="TRYPSIN_DOM"/>
    <property type="match status" value="1"/>
</dbReference>
<dbReference type="SUPFAM" id="SSF50494">
    <property type="entry name" value="Trypsin-like serine proteases"/>
    <property type="match status" value="1"/>
</dbReference>
<dbReference type="GO" id="GO:0004252">
    <property type="term" value="F:serine-type endopeptidase activity"/>
    <property type="evidence" value="ECO:0007669"/>
    <property type="project" value="UniProtKB-EC"/>
</dbReference>
<dbReference type="CDD" id="cd00190">
    <property type="entry name" value="Tryp_SPc"/>
    <property type="match status" value="1"/>
</dbReference>
<gene>
    <name evidence="9" type="primary">LOC102188314</name>
</gene>
<protein>
    <recommendedName>
        <fullName evidence="5">tryptase</fullName>
        <ecNumber evidence="5">3.4.21.59</ecNumber>
    </recommendedName>
</protein>
<reference evidence="9" key="2">
    <citation type="submission" date="2025-08" db="UniProtKB">
        <authorList>
            <consortium name="Ensembl"/>
        </authorList>
    </citation>
    <scope>IDENTIFICATION</scope>
</reference>
<evidence type="ECO:0000256" key="3">
    <source>
        <dbReference type="ARBA" id="ARBA00050838"/>
    </source>
</evidence>
<dbReference type="InterPro" id="IPR001254">
    <property type="entry name" value="Trypsin_dom"/>
</dbReference>
<accession>A0A452G1V4</accession>
<sequence>MGGEAGTPQRLGQPAALLWLMLLNVATRELRGSPATAAPGPAAGDGGALTGGAPTWRAQRLAPGAAGGSRVSTVCGKSKVMGRIYGGRDVEAGQWPWQASLRSQGSHICGAVLINSSWLLSTAHCFLKKSKAPENYRVLLGSTQLYQHTPQTREVSVSRIITHPDFEKLHPFGSDIAMLQLLFPVNFTSYIIPACLPVPGMKLPSNSSCWITGWGMLNEETPLLEPFHLQEGKVSFIENKFCNMLYGFAKGKNLSVQEDMLCAADFSTGKSICQGDSGGPLVCDFIGSWVLMGLASWGFDCRHPIYPSIFTNVTYFTDWIEEIQRLTPHPEPMSALTPLPEPTSTPPQTQFPHQSLQAAASSMLGTAFGPPQTWPLLLFLLGSPRQTMW</sequence>
<evidence type="ECO:0000259" key="8">
    <source>
        <dbReference type="PROSITE" id="PS50240"/>
    </source>
</evidence>
<keyword evidence="10" id="KW-1185">Reference proteome</keyword>
<feature type="chain" id="PRO_5019182116" description="tryptase" evidence="7">
    <location>
        <begin position="33"/>
        <end position="389"/>
    </location>
</feature>
<dbReference type="OMA" id="FGSDIVM"/>
<dbReference type="PANTHER" id="PTHR24253">
    <property type="entry name" value="TRANSMEMBRANE PROTEASE SERINE"/>
    <property type="match status" value="1"/>
</dbReference>
<comment type="subunit">
    <text evidence="1">Homotetramer.</text>
</comment>
<evidence type="ECO:0000313" key="9">
    <source>
        <dbReference type="Ensembl" id="ENSCHIP00000030413.1"/>
    </source>
</evidence>
<evidence type="ECO:0000256" key="5">
    <source>
        <dbReference type="ARBA" id="ARBA00066748"/>
    </source>
</evidence>
<dbReference type="InterPro" id="IPR009003">
    <property type="entry name" value="Peptidase_S1_PA"/>
</dbReference>
<dbReference type="Bgee" id="ENSCHIG00000025187">
    <property type="expression patterns" value="Expressed in ovary and 1 other cell type or tissue"/>
</dbReference>
<dbReference type="GO" id="GO:0006508">
    <property type="term" value="P:proteolysis"/>
    <property type="evidence" value="ECO:0007669"/>
    <property type="project" value="InterPro"/>
</dbReference>
<dbReference type="AlphaFoldDB" id="A0A452G1V4"/>
<keyword evidence="2" id="KW-1015">Disulfide bond</keyword>
<dbReference type="FunFam" id="2.40.10.10:FF:000039">
    <property type="entry name" value="Brain-specific serine protease 4"/>
    <property type="match status" value="1"/>
</dbReference>
<evidence type="ECO:0000313" key="10">
    <source>
        <dbReference type="Proteomes" id="UP000291000"/>
    </source>
</evidence>
<feature type="domain" description="Peptidase S1" evidence="8">
    <location>
        <begin position="84"/>
        <end position="325"/>
    </location>
</feature>
<dbReference type="InterPro" id="IPR033116">
    <property type="entry name" value="TRYPSIN_SER"/>
</dbReference>
<comment type="function">
    <text evidence="4">Tryptase is the major neutral protease present in mast cells and is secreted upon the coupled activation-degranulation response of this cell type.</text>
</comment>
<evidence type="ECO:0000256" key="6">
    <source>
        <dbReference type="SAM" id="MobiDB-lite"/>
    </source>
</evidence>
<dbReference type="STRING" id="9925.ENSCHIP00000030413"/>
<dbReference type="Proteomes" id="UP000291000">
    <property type="component" value="Chromosome 8"/>
</dbReference>
<dbReference type="Gene3D" id="2.40.10.10">
    <property type="entry name" value="Trypsin-like serine proteases"/>
    <property type="match status" value="1"/>
</dbReference>
<evidence type="ECO:0000256" key="7">
    <source>
        <dbReference type="SAM" id="SignalP"/>
    </source>
</evidence>
<dbReference type="GeneTree" id="ENSGT00940000157345"/>
<reference evidence="9" key="3">
    <citation type="submission" date="2025-09" db="UniProtKB">
        <authorList>
            <consortium name="Ensembl"/>
        </authorList>
    </citation>
    <scope>IDENTIFICATION</scope>
</reference>
<organism evidence="9 10">
    <name type="scientific">Capra hircus</name>
    <name type="common">Goat</name>
    <dbReference type="NCBI Taxonomy" id="9925"/>
    <lineage>
        <taxon>Eukaryota</taxon>
        <taxon>Metazoa</taxon>
        <taxon>Chordata</taxon>
        <taxon>Craniata</taxon>
        <taxon>Vertebrata</taxon>
        <taxon>Euteleostomi</taxon>
        <taxon>Mammalia</taxon>
        <taxon>Eutheria</taxon>
        <taxon>Laurasiatheria</taxon>
        <taxon>Artiodactyla</taxon>
        <taxon>Ruminantia</taxon>
        <taxon>Pecora</taxon>
        <taxon>Bovidae</taxon>
        <taxon>Caprinae</taxon>
        <taxon>Capra</taxon>
    </lineage>
</organism>
<dbReference type="Pfam" id="PF00089">
    <property type="entry name" value="Trypsin"/>
    <property type="match status" value="1"/>
</dbReference>
<dbReference type="PANTHER" id="PTHR24253:SF42">
    <property type="entry name" value="PROTEASE, SERINE 47"/>
    <property type="match status" value="1"/>
</dbReference>
<feature type="compositionally biased region" description="Low complexity" evidence="6">
    <location>
        <begin position="33"/>
        <end position="42"/>
    </location>
</feature>
<proteinExistence type="predicted"/>
<feature type="region of interest" description="Disordered" evidence="6">
    <location>
        <begin position="33"/>
        <end position="54"/>
    </location>
</feature>
<reference evidence="9 10" key="1">
    <citation type="submission" date="2016-04" db="EMBL/GenBank/DDBJ databases">
        <title>Polished mammalian reference genomes with single-molecule sequencing and chromosome conformation capture applied to the Capra hircus genome.</title>
        <authorList>
            <person name="Bickhart D.M."/>
            <person name="Koren S."/>
            <person name="Rosen B."/>
            <person name="Hastie A."/>
            <person name="Liachko I."/>
            <person name="Sullivan S.T."/>
            <person name="Burton J."/>
            <person name="Sayre B.L."/>
            <person name="Huson H.J."/>
            <person name="Lee J."/>
            <person name="Lam E."/>
            <person name="Kelley C.M."/>
            <person name="Hutchison J.L."/>
            <person name="Zhou Y."/>
            <person name="Sun J."/>
            <person name="Crisa A."/>
            <person name="Schwartz J.C."/>
            <person name="Hammond J.A."/>
            <person name="Schroeder S.G."/>
            <person name="Liu G.E."/>
            <person name="Dunham M."/>
            <person name="Shendure J."/>
            <person name="Sonstegard T.S."/>
            <person name="Phillippy A.M."/>
            <person name="Van Tassell C.P."/>
            <person name="Smith T.P."/>
        </authorList>
    </citation>
    <scope>NUCLEOTIDE SEQUENCE [LARGE SCALE GENOMIC DNA]</scope>
</reference>